<proteinExistence type="predicted"/>
<feature type="region of interest" description="Disordered" evidence="1">
    <location>
        <begin position="232"/>
        <end position="260"/>
    </location>
</feature>
<comment type="caution">
    <text evidence="2">The sequence shown here is derived from an EMBL/GenBank/DDBJ whole genome shotgun (WGS) entry which is preliminary data.</text>
</comment>
<keyword evidence="3" id="KW-1185">Reference proteome</keyword>
<name>A0ABR3R787_9PLEO</name>
<organism evidence="2 3">
    <name type="scientific">Nothophoma quercina</name>
    <dbReference type="NCBI Taxonomy" id="749835"/>
    <lineage>
        <taxon>Eukaryota</taxon>
        <taxon>Fungi</taxon>
        <taxon>Dikarya</taxon>
        <taxon>Ascomycota</taxon>
        <taxon>Pezizomycotina</taxon>
        <taxon>Dothideomycetes</taxon>
        <taxon>Pleosporomycetidae</taxon>
        <taxon>Pleosporales</taxon>
        <taxon>Pleosporineae</taxon>
        <taxon>Didymellaceae</taxon>
        <taxon>Nothophoma</taxon>
    </lineage>
</organism>
<feature type="compositionally biased region" description="Polar residues" evidence="1">
    <location>
        <begin position="241"/>
        <end position="260"/>
    </location>
</feature>
<gene>
    <name evidence="2" type="ORF">SLS59_005841</name>
</gene>
<reference evidence="2 3" key="1">
    <citation type="submission" date="2024-02" db="EMBL/GenBank/DDBJ databases">
        <title>De novo assembly and annotation of 12 fungi associated with fruit tree decline syndrome in Ontario, Canada.</title>
        <authorList>
            <person name="Sulman M."/>
            <person name="Ellouze W."/>
            <person name="Ilyukhin E."/>
        </authorList>
    </citation>
    <scope>NUCLEOTIDE SEQUENCE [LARGE SCALE GENOMIC DNA]</scope>
    <source>
        <strain evidence="2 3">M97-236</strain>
    </source>
</reference>
<evidence type="ECO:0000256" key="1">
    <source>
        <dbReference type="SAM" id="MobiDB-lite"/>
    </source>
</evidence>
<dbReference type="Proteomes" id="UP001521222">
    <property type="component" value="Unassembled WGS sequence"/>
</dbReference>
<evidence type="ECO:0000313" key="3">
    <source>
        <dbReference type="Proteomes" id="UP001521222"/>
    </source>
</evidence>
<accession>A0ABR3R787</accession>
<sequence>MLPSSKFSSLSSKAPLSSIMAASRKVDPEKAAKYAIAASKGFSYYLPKSAQVHLKELLRQLPPAARSIYDEYYRDLMSAKACAPESAIAIANFVTKTFPVVAKKYNVFAKEMNDEIESNEHEGYVPVKFPLVDKPDVEADDNAVTSSRSKKRKRAPTEATTMKKAKTGPDGQSAGQVPAEAGTPPASSPSHAPDHEDSEPPEVESLGILTQNIPLDDTAPLTPTSAQIIEFDHNPPYEPVTQHSRSSSPLSNAPPSVDLSSQNLTEKTAAIGKLPTLIETNENRQLTEVSSHDTGLIGAKMPEVGLTSAPVVPSSQDHASDNLERCNIGSKGFEEQVEDDTNINSLSDHDYDLLTEAQCWQDGLNAIETFQWTDKGSCWKPGRGLLSLHHDQKLEKPAGLFRGNYWDDAGADGLLPKSEIDQTLLTTSLLTRRGYDTLTLDLSGMTSLDSSGE</sequence>
<dbReference type="EMBL" id="JAKIXB020000018">
    <property type="protein sequence ID" value="KAL1600217.1"/>
    <property type="molecule type" value="Genomic_DNA"/>
</dbReference>
<evidence type="ECO:0000313" key="2">
    <source>
        <dbReference type="EMBL" id="KAL1600217.1"/>
    </source>
</evidence>
<feature type="region of interest" description="Disordered" evidence="1">
    <location>
        <begin position="138"/>
        <end position="202"/>
    </location>
</feature>
<protein>
    <submittedName>
        <fullName evidence="2">Uncharacterized protein</fullName>
    </submittedName>
</protein>